<dbReference type="EMBL" id="PTIS01000023">
    <property type="protein sequence ID" value="PPK44394.1"/>
    <property type="molecule type" value="Genomic_DNA"/>
</dbReference>
<evidence type="ECO:0000256" key="1">
    <source>
        <dbReference type="ARBA" id="ARBA00022723"/>
    </source>
</evidence>
<dbReference type="STRING" id="37659.GCA_000703125_00371"/>
<dbReference type="InterPro" id="IPR036163">
    <property type="entry name" value="HMA_dom_sf"/>
</dbReference>
<dbReference type="CDD" id="cd00371">
    <property type="entry name" value="HMA"/>
    <property type="match status" value="1"/>
</dbReference>
<dbReference type="SUPFAM" id="SSF55008">
    <property type="entry name" value="HMA, heavy metal-associated domain"/>
    <property type="match status" value="1"/>
</dbReference>
<organism evidence="3 4">
    <name type="scientific">Clostridium algidicarnis DSM 15099</name>
    <dbReference type="NCBI Taxonomy" id="1121295"/>
    <lineage>
        <taxon>Bacteria</taxon>
        <taxon>Bacillati</taxon>
        <taxon>Bacillota</taxon>
        <taxon>Clostridia</taxon>
        <taxon>Eubacteriales</taxon>
        <taxon>Clostridiaceae</taxon>
        <taxon>Clostridium</taxon>
    </lineage>
</organism>
<sequence>MAKAIFTLETLACPTCMQKIESAVKRVDGVDQQSVKVLFNASKVKANFDKEKTSIADIKKAIEDMGYLVLKAVEKDS</sequence>
<dbReference type="GO" id="GO:0046872">
    <property type="term" value="F:metal ion binding"/>
    <property type="evidence" value="ECO:0007669"/>
    <property type="project" value="UniProtKB-KW"/>
</dbReference>
<proteinExistence type="predicted"/>
<feature type="domain" description="HMA" evidence="2">
    <location>
        <begin position="2"/>
        <end position="70"/>
    </location>
</feature>
<dbReference type="OrthoDB" id="7068874at2"/>
<evidence type="ECO:0000313" key="3">
    <source>
        <dbReference type="EMBL" id="PPK44394.1"/>
    </source>
</evidence>
<dbReference type="RefSeq" id="WP_104410717.1">
    <property type="nucleotide sequence ID" value="NZ_PTIS01000023.1"/>
</dbReference>
<accession>A0A2S6FUN7</accession>
<dbReference type="AlphaFoldDB" id="A0A2S6FUN7"/>
<dbReference type="PROSITE" id="PS01047">
    <property type="entry name" value="HMA_1"/>
    <property type="match status" value="1"/>
</dbReference>
<reference evidence="3 4" key="1">
    <citation type="submission" date="2018-02" db="EMBL/GenBank/DDBJ databases">
        <title>Genomic Encyclopedia of Archaeal and Bacterial Type Strains, Phase II (KMG-II): from individual species to whole genera.</title>
        <authorList>
            <person name="Goeker M."/>
        </authorList>
    </citation>
    <scope>NUCLEOTIDE SEQUENCE [LARGE SCALE GENOMIC DNA]</scope>
    <source>
        <strain evidence="3 4">DSM 15099</strain>
    </source>
</reference>
<comment type="caution">
    <text evidence="3">The sequence shown here is derived from an EMBL/GenBank/DDBJ whole genome shotgun (WGS) entry which is preliminary data.</text>
</comment>
<dbReference type="InterPro" id="IPR017969">
    <property type="entry name" value="Heavy-metal-associated_CS"/>
</dbReference>
<dbReference type="InterPro" id="IPR006121">
    <property type="entry name" value="HMA_dom"/>
</dbReference>
<protein>
    <submittedName>
        <fullName evidence="3">Copper chaperone CopZ</fullName>
    </submittedName>
</protein>
<evidence type="ECO:0000259" key="2">
    <source>
        <dbReference type="PROSITE" id="PS50846"/>
    </source>
</evidence>
<dbReference type="Proteomes" id="UP000239863">
    <property type="component" value="Unassembled WGS sequence"/>
</dbReference>
<keyword evidence="1" id="KW-0479">Metal-binding</keyword>
<gene>
    <name evidence="3" type="ORF">BD821_1234</name>
</gene>
<dbReference type="PROSITE" id="PS50846">
    <property type="entry name" value="HMA_2"/>
    <property type="match status" value="1"/>
</dbReference>
<dbReference type="Pfam" id="PF00403">
    <property type="entry name" value="HMA"/>
    <property type="match status" value="1"/>
</dbReference>
<evidence type="ECO:0000313" key="4">
    <source>
        <dbReference type="Proteomes" id="UP000239863"/>
    </source>
</evidence>
<dbReference type="Gene3D" id="3.30.70.100">
    <property type="match status" value="1"/>
</dbReference>
<name>A0A2S6FUN7_9CLOT</name>